<proteinExistence type="predicted"/>
<name>A0A0U1NLW3_9RHOB</name>
<protein>
    <submittedName>
        <fullName evidence="1">Uncharacterized protein</fullName>
    </submittedName>
</protein>
<evidence type="ECO:0000313" key="1">
    <source>
        <dbReference type="EMBL" id="CRK75704.1"/>
    </source>
</evidence>
<dbReference type="AlphaFoldDB" id="A0A0U1NLW3"/>
<evidence type="ECO:0000313" key="2">
    <source>
        <dbReference type="Proteomes" id="UP000048949"/>
    </source>
</evidence>
<dbReference type="STRING" id="282199.GCA_001049735_01757"/>
<keyword evidence="2" id="KW-1185">Reference proteome</keyword>
<reference evidence="1 2" key="1">
    <citation type="submission" date="2015-04" db="EMBL/GenBank/DDBJ databases">
        <authorList>
            <person name="Syromyatnikov M.Y."/>
            <person name="Popov V.N."/>
        </authorList>
    </citation>
    <scope>NUCLEOTIDE SEQUENCE [LARGE SCALE GENOMIC DNA]</scope>
    <source>
        <strain evidence="1 2">CECT 5292</strain>
    </source>
</reference>
<gene>
    <name evidence="1" type="ORF">NIG5292_01758</name>
</gene>
<sequence>MYDESSVNGVSEVDKTTVLNSCLIVCAPHRIAVIN</sequence>
<accession>A0A0U1NLW3</accession>
<dbReference type="EMBL" id="CVQV01000008">
    <property type="protein sequence ID" value="CRK75704.1"/>
    <property type="molecule type" value="Genomic_DNA"/>
</dbReference>
<dbReference type="Proteomes" id="UP000048949">
    <property type="component" value="Unassembled WGS sequence"/>
</dbReference>
<organism evidence="1 2">
    <name type="scientific">Nereida ignava</name>
    <dbReference type="NCBI Taxonomy" id="282199"/>
    <lineage>
        <taxon>Bacteria</taxon>
        <taxon>Pseudomonadati</taxon>
        <taxon>Pseudomonadota</taxon>
        <taxon>Alphaproteobacteria</taxon>
        <taxon>Rhodobacterales</taxon>
        <taxon>Roseobacteraceae</taxon>
        <taxon>Nereida</taxon>
    </lineage>
</organism>